<keyword evidence="2" id="KW-0489">Methyltransferase</keyword>
<gene>
    <name evidence="2" type="ORF">ISP18_14460</name>
</gene>
<accession>A0ABW8IKP7</accession>
<dbReference type="Gene3D" id="3.40.50.150">
    <property type="entry name" value="Vaccinia Virus protein VP39"/>
    <property type="match status" value="1"/>
</dbReference>
<keyword evidence="3" id="KW-1185">Reference proteome</keyword>
<reference evidence="2 3" key="1">
    <citation type="submission" date="2020-10" db="EMBL/GenBank/DDBJ databases">
        <title>Phylogeny of dyella-like bacteria.</title>
        <authorList>
            <person name="Fu J."/>
        </authorList>
    </citation>
    <scope>NUCLEOTIDE SEQUENCE [LARGE SCALE GENOMIC DNA]</scope>
    <source>
        <strain evidence="2 3">DHG40</strain>
    </source>
</reference>
<protein>
    <submittedName>
        <fullName evidence="2">Methyltransferase domain-containing protein</fullName>
    </submittedName>
</protein>
<feature type="domain" description="Methyltransferase" evidence="1">
    <location>
        <begin position="54"/>
        <end position="155"/>
    </location>
</feature>
<dbReference type="GO" id="GO:0008168">
    <property type="term" value="F:methyltransferase activity"/>
    <property type="evidence" value="ECO:0007669"/>
    <property type="project" value="UniProtKB-KW"/>
</dbReference>
<evidence type="ECO:0000259" key="1">
    <source>
        <dbReference type="Pfam" id="PF13649"/>
    </source>
</evidence>
<dbReference type="RefSeq" id="WP_380013320.1">
    <property type="nucleotide sequence ID" value="NZ_JADIKI010000023.1"/>
</dbReference>
<organism evidence="2 3">
    <name type="scientific">Dyella humi</name>
    <dbReference type="NCBI Taxonomy" id="1770547"/>
    <lineage>
        <taxon>Bacteria</taxon>
        <taxon>Pseudomonadati</taxon>
        <taxon>Pseudomonadota</taxon>
        <taxon>Gammaproteobacteria</taxon>
        <taxon>Lysobacterales</taxon>
        <taxon>Rhodanobacteraceae</taxon>
        <taxon>Dyella</taxon>
    </lineage>
</organism>
<dbReference type="SUPFAM" id="SSF53335">
    <property type="entry name" value="S-adenosyl-L-methionine-dependent methyltransferases"/>
    <property type="match status" value="1"/>
</dbReference>
<evidence type="ECO:0000313" key="3">
    <source>
        <dbReference type="Proteomes" id="UP001620409"/>
    </source>
</evidence>
<proteinExistence type="predicted"/>
<keyword evidence="2" id="KW-0808">Transferase</keyword>
<name>A0ABW8IKP7_9GAMM</name>
<evidence type="ECO:0000313" key="2">
    <source>
        <dbReference type="EMBL" id="MFK2855801.1"/>
    </source>
</evidence>
<dbReference type="InterPro" id="IPR041698">
    <property type="entry name" value="Methyltransf_25"/>
</dbReference>
<dbReference type="Pfam" id="PF13649">
    <property type="entry name" value="Methyltransf_25"/>
    <property type="match status" value="1"/>
</dbReference>
<comment type="caution">
    <text evidence="2">The sequence shown here is derived from an EMBL/GenBank/DDBJ whole genome shotgun (WGS) entry which is preliminary data.</text>
</comment>
<dbReference type="InterPro" id="IPR029063">
    <property type="entry name" value="SAM-dependent_MTases_sf"/>
</dbReference>
<sequence>MENPDPTTMPAITSQLTFFREWIKHPLQMASVLPSGRPLARMMAAAMPAKARCVIELGAGTGVITEALLQHGVSAAQLLVLEMNATLHAILRRRFPQAQVLCADARHVHELALRTGVLAPTGADAILSSLGLLAMPPALQHDIVSAALAVLRPGGVFVQYTYGWRSPMHEQVQRQLRLRCTRVGMVWRNLPPAQVYTYVRDDD</sequence>
<dbReference type="Proteomes" id="UP001620409">
    <property type="component" value="Unassembled WGS sequence"/>
</dbReference>
<dbReference type="EMBL" id="JADIKI010000023">
    <property type="protein sequence ID" value="MFK2855801.1"/>
    <property type="molecule type" value="Genomic_DNA"/>
</dbReference>
<dbReference type="GO" id="GO:0032259">
    <property type="term" value="P:methylation"/>
    <property type="evidence" value="ECO:0007669"/>
    <property type="project" value="UniProtKB-KW"/>
</dbReference>
<dbReference type="CDD" id="cd02440">
    <property type="entry name" value="AdoMet_MTases"/>
    <property type="match status" value="1"/>
</dbReference>